<feature type="transmembrane region" description="Helical" evidence="5">
    <location>
        <begin position="103"/>
        <end position="121"/>
    </location>
</feature>
<dbReference type="PANTHER" id="PTHR10846">
    <property type="entry name" value="SODIUM/POTASSIUM/CALCIUM EXCHANGER"/>
    <property type="match status" value="1"/>
</dbReference>
<dbReference type="AlphaFoldDB" id="A0A540VIZ3"/>
<protein>
    <submittedName>
        <fullName evidence="7">Calcium/sodium antiporter</fullName>
    </submittedName>
</protein>
<evidence type="ECO:0000313" key="8">
    <source>
        <dbReference type="Proteomes" id="UP000317371"/>
    </source>
</evidence>
<dbReference type="InterPro" id="IPR044880">
    <property type="entry name" value="NCX_ion-bd_dom_sf"/>
</dbReference>
<keyword evidence="8" id="KW-1185">Reference proteome</keyword>
<feature type="transmembrane region" description="Helical" evidence="5">
    <location>
        <begin position="299"/>
        <end position="315"/>
    </location>
</feature>
<dbReference type="GO" id="GO:0005262">
    <property type="term" value="F:calcium channel activity"/>
    <property type="evidence" value="ECO:0007669"/>
    <property type="project" value="TreeGrafter"/>
</dbReference>
<dbReference type="FunCoup" id="A0A540VIZ3">
    <property type="interactions" value="160"/>
</dbReference>
<keyword evidence="3 5" id="KW-1133">Transmembrane helix</keyword>
<evidence type="ECO:0000256" key="4">
    <source>
        <dbReference type="ARBA" id="ARBA00023136"/>
    </source>
</evidence>
<dbReference type="InterPro" id="IPR004837">
    <property type="entry name" value="NaCa_Exmemb"/>
</dbReference>
<dbReference type="Proteomes" id="UP000317371">
    <property type="component" value="Unassembled WGS sequence"/>
</dbReference>
<evidence type="ECO:0000256" key="5">
    <source>
        <dbReference type="SAM" id="Phobius"/>
    </source>
</evidence>
<feature type="transmembrane region" description="Helical" evidence="5">
    <location>
        <begin position="238"/>
        <end position="261"/>
    </location>
</feature>
<dbReference type="GO" id="GO:0006874">
    <property type="term" value="P:intracellular calcium ion homeostasis"/>
    <property type="evidence" value="ECO:0007669"/>
    <property type="project" value="TreeGrafter"/>
</dbReference>
<evidence type="ECO:0000259" key="6">
    <source>
        <dbReference type="Pfam" id="PF01699"/>
    </source>
</evidence>
<evidence type="ECO:0000256" key="2">
    <source>
        <dbReference type="ARBA" id="ARBA00022692"/>
    </source>
</evidence>
<proteinExistence type="predicted"/>
<dbReference type="InterPro" id="IPR004481">
    <property type="entry name" value="K/Na/Ca-exchanger"/>
</dbReference>
<sequence>MALHLVLLVVGLILLTAGAEGLVRGGASLARRLGLTPLVVGLTVVAFGTSMPELVVSLSSALRGVGDISLGNVVGSNIFNVGVILGLSAVVSPIRIQLGLIKLDMPVLIGISLLALGLALSGSVSRGAGVVLVLLLIAYTAFNIRLARKQTAAAVAQEFEEGVPGPTASWLWDLLFILGGLGLLIYGSNLLVNSAIALARAFGVSEAVIGLTLVAAGTSMPELATSIVAALRRQSDIAVGNVVGSNIFNILGILGVTAMVRPVLAPGISRLDLGVMVAYAVVLLPLLWSGQRLDRREGLLLVGGYLAYLWVLWPGT</sequence>
<dbReference type="Pfam" id="PF01699">
    <property type="entry name" value="Na_Ca_ex"/>
    <property type="match status" value="2"/>
</dbReference>
<feature type="transmembrane region" description="Helical" evidence="5">
    <location>
        <begin position="127"/>
        <end position="147"/>
    </location>
</feature>
<evidence type="ECO:0000256" key="3">
    <source>
        <dbReference type="ARBA" id="ARBA00022989"/>
    </source>
</evidence>
<reference evidence="7 8" key="1">
    <citation type="submission" date="2019-06" db="EMBL/GenBank/DDBJ databases">
        <title>Genome sequence of Litorilinea aerophila BAA-2444.</title>
        <authorList>
            <person name="Maclea K.S."/>
            <person name="Maurais E.G."/>
            <person name="Iannazzi L.C."/>
        </authorList>
    </citation>
    <scope>NUCLEOTIDE SEQUENCE [LARGE SCALE GENOMIC DNA]</scope>
    <source>
        <strain evidence="7 8">ATCC BAA-2444</strain>
    </source>
</reference>
<gene>
    <name evidence="7" type="ORF">FKZ61_05645</name>
</gene>
<dbReference type="GO" id="GO:0008273">
    <property type="term" value="F:calcium, potassium:sodium antiporter activity"/>
    <property type="evidence" value="ECO:0007669"/>
    <property type="project" value="TreeGrafter"/>
</dbReference>
<dbReference type="PANTHER" id="PTHR10846:SF8">
    <property type="entry name" value="INNER MEMBRANE PROTEIN YRBG"/>
    <property type="match status" value="1"/>
</dbReference>
<dbReference type="OrthoDB" id="9794225at2"/>
<feature type="domain" description="Sodium/calcium exchanger membrane region" evidence="6">
    <location>
        <begin position="4"/>
        <end position="144"/>
    </location>
</feature>
<dbReference type="RefSeq" id="WP_141609117.1">
    <property type="nucleotide sequence ID" value="NZ_VIGC02000006.1"/>
</dbReference>
<feature type="transmembrane region" description="Helical" evidence="5">
    <location>
        <begin position="207"/>
        <end position="231"/>
    </location>
</feature>
<evidence type="ECO:0000256" key="1">
    <source>
        <dbReference type="ARBA" id="ARBA00004141"/>
    </source>
</evidence>
<feature type="transmembrane region" description="Helical" evidence="5">
    <location>
        <begin position="68"/>
        <end position="91"/>
    </location>
</feature>
<keyword evidence="4 5" id="KW-0472">Membrane</keyword>
<keyword evidence="2 5" id="KW-0812">Transmembrane</keyword>
<organism evidence="7 8">
    <name type="scientific">Litorilinea aerophila</name>
    <dbReference type="NCBI Taxonomy" id="1204385"/>
    <lineage>
        <taxon>Bacteria</taxon>
        <taxon>Bacillati</taxon>
        <taxon>Chloroflexota</taxon>
        <taxon>Caldilineae</taxon>
        <taxon>Caldilineales</taxon>
        <taxon>Caldilineaceae</taxon>
        <taxon>Litorilinea</taxon>
    </lineage>
</organism>
<dbReference type="EMBL" id="VIGC01000006">
    <property type="protein sequence ID" value="TQE96745.1"/>
    <property type="molecule type" value="Genomic_DNA"/>
</dbReference>
<name>A0A540VIZ3_9CHLR</name>
<evidence type="ECO:0000313" key="7">
    <source>
        <dbReference type="EMBL" id="TQE96745.1"/>
    </source>
</evidence>
<feature type="domain" description="Sodium/calcium exchanger membrane region" evidence="6">
    <location>
        <begin position="174"/>
        <end position="312"/>
    </location>
</feature>
<dbReference type="InParanoid" id="A0A540VIZ3"/>
<accession>A0A540VIZ3</accession>
<comment type="caution">
    <text evidence="7">The sequence shown here is derived from an EMBL/GenBank/DDBJ whole genome shotgun (WGS) entry which is preliminary data.</text>
</comment>
<dbReference type="GO" id="GO:0005886">
    <property type="term" value="C:plasma membrane"/>
    <property type="evidence" value="ECO:0007669"/>
    <property type="project" value="TreeGrafter"/>
</dbReference>
<comment type="subcellular location">
    <subcellularLocation>
        <location evidence="1">Membrane</location>
        <topology evidence="1">Multi-pass membrane protein</topology>
    </subcellularLocation>
</comment>
<feature type="transmembrane region" description="Helical" evidence="5">
    <location>
        <begin position="168"/>
        <end position="187"/>
    </location>
</feature>
<dbReference type="NCBIfam" id="TIGR00367">
    <property type="entry name" value="calcium/sodium antiporter"/>
    <property type="match status" value="1"/>
</dbReference>
<dbReference type="Gene3D" id="1.20.1420.30">
    <property type="entry name" value="NCX, central ion-binding region"/>
    <property type="match status" value="2"/>
</dbReference>
<feature type="transmembrane region" description="Helical" evidence="5">
    <location>
        <begin position="267"/>
        <end position="287"/>
    </location>
</feature>